<name>A0A3A3G0B7_9BURK</name>
<keyword evidence="15" id="KW-1185">Reference proteome</keyword>
<comment type="function">
    <text evidence="9">The pyruvate dehydrogenase complex catalyzes the overall conversion of pyruvate to acetyl-CoA and CO(2). It contains multiple copies of three enzymatic components: pyruvate dehydrogenase (E1), dihydrolipoamide acetyltransferase (E2) and lipoamide dehydrogenase (E3).</text>
</comment>
<keyword evidence="7" id="KW-0450">Lipoyl</keyword>
<reference evidence="15" key="1">
    <citation type="submission" date="2018-09" db="EMBL/GenBank/DDBJ databases">
        <authorList>
            <person name="Zhu H."/>
        </authorList>
    </citation>
    <scope>NUCLEOTIDE SEQUENCE [LARGE SCALE GENOMIC DNA]</scope>
    <source>
        <strain evidence="15">K1S02-23</strain>
    </source>
</reference>
<evidence type="ECO:0000256" key="8">
    <source>
        <dbReference type="ARBA" id="ARBA00023315"/>
    </source>
</evidence>
<organism evidence="14 15">
    <name type="scientific">Noviherbaspirillum sedimenti</name>
    <dbReference type="NCBI Taxonomy" id="2320865"/>
    <lineage>
        <taxon>Bacteria</taxon>
        <taxon>Pseudomonadati</taxon>
        <taxon>Pseudomonadota</taxon>
        <taxon>Betaproteobacteria</taxon>
        <taxon>Burkholderiales</taxon>
        <taxon>Oxalobacteraceae</taxon>
        <taxon>Noviherbaspirillum</taxon>
    </lineage>
</organism>
<dbReference type="GO" id="GO:0004742">
    <property type="term" value="F:dihydrolipoyllysine-residue acetyltransferase activity"/>
    <property type="evidence" value="ECO:0007669"/>
    <property type="project" value="UniProtKB-EC"/>
</dbReference>
<evidence type="ECO:0000256" key="3">
    <source>
        <dbReference type="ARBA" id="ARBA00011484"/>
    </source>
</evidence>
<evidence type="ECO:0000256" key="9">
    <source>
        <dbReference type="ARBA" id="ARBA00025211"/>
    </source>
</evidence>
<keyword evidence="6 14" id="KW-0808">Transferase</keyword>
<evidence type="ECO:0000313" key="15">
    <source>
        <dbReference type="Proteomes" id="UP000266327"/>
    </source>
</evidence>
<comment type="catalytic activity">
    <reaction evidence="12">
        <text>N(6)-[(R)-dihydrolipoyl]-L-lysyl-[protein] + acetyl-CoA = N(6)-[(R)-S(8)-acetyldihydrolipoyl]-L-lysyl-[protein] + CoA</text>
        <dbReference type="Rhea" id="RHEA:17017"/>
        <dbReference type="Rhea" id="RHEA-COMP:10475"/>
        <dbReference type="Rhea" id="RHEA-COMP:10478"/>
        <dbReference type="ChEBI" id="CHEBI:57287"/>
        <dbReference type="ChEBI" id="CHEBI:57288"/>
        <dbReference type="ChEBI" id="CHEBI:83100"/>
        <dbReference type="ChEBI" id="CHEBI:83111"/>
        <dbReference type="EC" id="2.3.1.12"/>
    </reaction>
</comment>
<dbReference type="AlphaFoldDB" id="A0A3A3G0B7"/>
<dbReference type="RefSeq" id="WP_119784813.1">
    <property type="nucleotide sequence ID" value="NZ_QYUQ01000002.1"/>
</dbReference>
<dbReference type="EMBL" id="QYUQ01000002">
    <property type="protein sequence ID" value="RJG01364.1"/>
    <property type="molecule type" value="Genomic_DNA"/>
</dbReference>
<comment type="subunit">
    <text evidence="3">Forms a 24-polypeptide structural core with octahedral symmetry.</text>
</comment>
<dbReference type="Gene3D" id="3.30.559.10">
    <property type="entry name" value="Chloramphenicol acetyltransferase-like domain"/>
    <property type="match status" value="1"/>
</dbReference>
<evidence type="ECO:0000313" key="14">
    <source>
        <dbReference type="EMBL" id="RJG01364.1"/>
    </source>
</evidence>
<dbReference type="Proteomes" id="UP000266327">
    <property type="component" value="Unassembled WGS sequence"/>
</dbReference>
<dbReference type="Pfam" id="PF00198">
    <property type="entry name" value="2-oxoacid_dh"/>
    <property type="match status" value="1"/>
</dbReference>
<dbReference type="GO" id="GO:0006086">
    <property type="term" value="P:pyruvate decarboxylation to acetyl-CoA"/>
    <property type="evidence" value="ECO:0007669"/>
    <property type="project" value="TreeGrafter"/>
</dbReference>
<feature type="domain" description="2-oxoacid dehydrogenase acyltransferase catalytic" evidence="13">
    <location>
        <begin position="26"/>
        <end position="238"/>
    </location>
</feature>
<dbReference type="InterPro" id="IPR023213">
    <property type="entry name" value="CAT-like_dom_sf"/>
</dbReference>
<evidence type="ECO:0000259" key="13">
    <source>
        <dbReference type="Pfam" id="PF00198"/>
    </source>
</evidence>
<comment type="cofactor">
    <cofactor evidence="1">
        <name>(R)-lipoate</name>
        <dbReference type="ChEBI" id="CHEBI:83088"/>
    </cofactor>
</comment>
<evidence type="ECO:0000256" key="6">
    <source>
        <dbReference type="ARBA" id="ARBA00022679"/>
    </source>
</evidence>
<evidence type="ECO:0000256" key="5">
    <source>
        <dbReference type="ARBA" id="ARBA00016300"/>
    </source>
</evidence>
<accession>A0A3A3G0B7</accession>
<dbReference type="FunFam" id="3.30.559.10:FF:000004">
    <property type="entry name" value="Acetyltransferase component of pyruvate dehydrogenase complex"/>
    <property type="match status" value="1"/>
</dbReference>
<proteinExistence type="inferred from homology"/>
<evidence type="ECO:0000256" key="4">
    <source>
        <dbReference type="ARBA" id="ARBA00013114"/>
    </source>
</evidence>
<comment type="caution">
    <text evidence="14">The sequence shown here is derived from an EMBL/GenBank/DDBJ whole genome shotgun (WGS) entry which is preliminary data.</text>
</comment>
<gene>
    <name evidence="14" type="ORF">D3878_07015</name>
</gene>
<sequence>MNDITSTSFRLDLPPWPVVDFAEFGEVEIMPLSRIQALTAGYLSRNSVAIPHVTHHDELDITELEALRKRLGSEFGTKLTLLPFVAKAVAMLLVKFPKFNASLDATGRNLVLKKYFHIGVAIDTPAGLLVAVLRDCERKSISQLADELTAISAKAKAKGLAMKEMVGGCMTISSLGHIGGTAFTPIVNAPEVAILGVTRAQWKPRRSDDGAIEWRLMLPVSLSYDHRVINGADAARFCLGLGSELLRLGTQDEVGAR</sequence>
<dbReference type="PANTHER" id="PTHR43178:SF2">
    <property type="entry name" value="DIHYDROLIPOYLLYSINE-RESIDUE ACETYLTRANSFERASE COMPONENT OF PYRUVATE DEHYDROGENASE COMPLEX"/>
    <property type="match status" value="1"/>
</dbReference>
<dbReference type="PANTHER" id="PTHR43178">
    <property type="entry name" value="DIHYDROLIPOAMIDE ACETYLTRANSFERASE COMPONENT OF PYRUVATE DEHYDROGENASE COMPLEX"/>
    <property type="match status" value="1"/>
</dbReference>
<comment type="similarity">
    <text evidence="2">Belongs to the 2-oxoacid dehydrogenase family.</text>
</comment>
<evidence type="ECO:0000256" key="1">
    <source>
        <dbReference type="ARBA" id="ARBA00001938"/>
    </source>
</evidence>
<dbReference type="InterPro" id="IPR001078">
    <property type="entry name" value="2-oxoacid_DH_actylTfrase"/>
</dbReference>
<evidence type="ECO:0000256" key="2">
    <source>
        <dbReference type="ARBA" id="ARBA00007317"/>
    </source>
</evidence>
<dbReference type="EC" id="2.3.1.12" evidence="4"/>
<dbReference type="GO" id="GO:0031405">
    <property type="term" value="F:lipoic acid binding"/>
    <property type="evidence" value="ECO:0007669"/>
    <property type="project" value="TreeGrafter"/>
</dbReference>
<evidence type="ECO:0000256" key="10">
    <source>
        <dbReference type="ARBA" id="ARBA00029730"/>
    </source>
</evidence>
<keyword evidence="8" id="KW-0012">Acyltransferase</keyword>
<evidence type="ECO:0000256" key="12">
    <source>
        <dbReference type="ARBA" id="ARBA00048370"/>
    </source>
</evidence>
<protein>
    <recommendedName>
        <fullName evidence="5">Dihydrolipoyllysine-residue acetyltransferase component of pyruvate dehydrogenase complex</fullName>
        <ecNumber evidence="4">2.3.1.12</ecNumber>
    </recommendedName>
    <alternativeName>
        <fullName evidence="10">Dihydrolipoamide acetyltransferase component of pyruvate dehydrogenase complex</fullName>
    </alternativeName>
    <alternativeName>
        <fullName evidence="11">E2</fullName>
    </alternativeName>
</protein>
<evidence type="ECO:0000256" key="7">
    <source>
        <dbReference type="ARBA" id="ARBA00022823"/>
    </source>
</evidence>
<dbReference type="SUPFAM" id="SSF52777">
    <property type="entry name" value="CoA-dependent acyltransferases"/>
    <property type="match status" value="1"/>
</dbReference>
<evidence type="ECO:0000256" key="11">
    <source>
        <dbReference type="ARBA" id="ARBA00031531"/>
    </source>
</evidence>
<dbReference type="InterPro" id="IPR050743">
    <property type="entry name" value="2-oxoacid_DH_E2_comp"/>
</dbReference>
<dbReference type="GO" id="GO:0005737">
    <property type="term" value="C:cytoplasm"/>
    <property type="evidence" value="ECO:0007669"/>
    <property type="project" value="TreeGrafter"/>
</dbReference>
<dbReference type="OrthoDB" id="9805770at2"/>